<dbReference type="EMBL" id="KZ345092">
    <property type="protein sequence ID" value="PIO75936.1"/>
    <property type="molecule type" value="Genomic_DNA"/>
</dbReference>
<evidence type="ECO:0008006" key="3">
    <source>
        <dbReference type="Google" id="ProtNLM"/>
    </source>
</evidence>
<dbReference type="PANTHER" id="PTHR47027">
    <property type="entry name" value="REVERSE TRANSCRIPTASE DOMAIN-CONTAINING PROTEIN"/>
    <property type="match status" value="1"/>
</dbReference>
<organism evidence="1 2">
    <name type="scientific">Teladorsagia circumcincta</name>
    <name type="common">Brown stomach worm</name>
    <name type="synonym">Ostertagia circumcincta</name>
    <dbReference type="NCBI Taxonomy" id="45464"/>
    <lineage>
        <taxon>Eukaryota</taxon>
        <taxon>Metazoa</taxon>
        <taxon>Ecdysozoa</taxon>
        <taxon>Nematoda</taxon>
        <taxon>Chromadorea</taxon>
        <taxon>Rhabditida</taxon>
        <taxon>Rhabditina</taxon>
        <taxon>Rhabditomorpha</taxon>
        <taxon>Strongyloidea</taxon>
        <taxon>Trichostrongylidae</taxon>
        <taxon>Teladorsagia</taxon>
    </lineage>
</organism>
<evidence type="ECO:0000313" key="1">
    <source>
        <dbReference type="EMBL" id="PIO75936.1"/>
    </source>
</evidence>
<dbReference type="OrthoDB" id="407509at2759"/>
<dbReference type="Proteomes" id="UP000230423">
    <property type="component" value="Unassembled WGS sequence"/>
</dbReference>
<evidence type="ECO:0000313" key="2">
    <source>
        <dbReference type="Proteomes" id="UP000230423"/>
    </source>
</evidence>
<reference evidence="1 2" key="1">
    <citation type="submission" date="2015-09" db="EMBL/GenBank/DDBJ databases">
        <title>Draft genome of the parasitic nematode Teladorsagia circumcincta isolate WARC Sus (inbred).</title>
        <authorList>
            <person name="Mitreva M."/>
        </authorList>
    </citation>
    <scope>NUCLEOTIDE SEQUENCE [LARGE SCALE GENOMIC DNA]</scope>
    <source>
        <strain evidence="1 2">S</strain>
    </source>
</reference>
<proteinExistence type="predicted"/>
<sequence>MGINIDGVHLNHLRFAVDTVLITESPKDATEMLNLLGEKGSPCDFVINTSITKAMRTPFPTNVPVLLKGSLIDDVEECIYLWSQLSMKNDFSGELMRRRKAVWAAFNSIGKEDLQNRKVRNKRETQYLLPMYDLRNPNDWQTIAHILSVGCMLPNV</sequence>
<dbReference type="PANTHER" id="PTHR47027:SF20">
    <property type="entry name" value="REVERSE TRANSCRIPTASE-LIKE PROTEIN WITH RNA-DIRECTED DNA POLYMERASE DOMAIN"/>
    <property type="match status" value="1"/>
</dbReference>
<name>A0A2G9V0K9_TELCI</name>
<protein>
    <recommendedName>
        <fullName evidence="3">Reverse transcriptase domain-containing protein</fullName>
    </recommendedName>
</protein>
<gene>
    <name evidence="1" type="ORF">TELCIR_02003</name>
</gene>
<dbReference type="AlphaFoldDB" id="A0A2G9V0K9"/>
<accession>A0A2G9V0K9</accession>
<keyword evidence="2" id="KW-1185">Reference proteome</keyword>